<name>A0AAQ2C3T8_9MICO</name>
<reference evidence="2 3" key="1">
    <citation type="submission" date="2019-03" db="EMBL/GenBank/DDBJ databases">
        <title>Genomics of glacier-inhabiting Cryobacterium strains.</title>
        <authorList>
            <person name="Liu Q."/>
            <person name="Xin Y.-H."/>
        </authorList>
    </citation>
    <scope>NUCLEOTIDE SEQUENCE [LARGE SCALE GENOMIC DNA]</scope>
    <source>
        <strain evidence="3">TMT1-22</strain>
    </source>
</reference>
<feature type="transmembrane region" description="Helical" evidence="1">
    <location>
        <begin position="33"/>
        <end position="52"/>
    </location>
</feature>
<dbReference type="EMBL" id="SOFY01000084">
    <property type="protein sequence ID" value="TFC41744.1"/>
    <property type="molecule type" value="Genomic_DNA"/>
</dbReference>
<evidence type="ECO:0000313" key="2">
    <source>
        <dbReference type="EMBL" id="TFC41744.1"/>
    </source>
</evidence>
<keyword evidence="1" id="KW-1133">Transmembrane helix</keyword>
<keyword evidence="3" id="KW-1185">Reference proteome</keyword>
<dbReference type="AlphaFoldDB" id="A0AAQ2C3T8"/>
<evidence type="ECO:0000256" key="1">
    <source>
        <dbReference type="SAM" id="Phobius"/>
    </source>
</evidence>
<keyword evidence="1" id="KW-0812">Transmembrane</keyword>
<comment type="caution">
    <text evidence="2">The sequence shown here is derived from an EMBL/GenBank/DDBJ whole genome shotgun (WGS) entry which is preliminary data.</text>
</comment>
<evidence type="ECO:0000313" key="3">
    <source>
        <dbReference type="Proteomes" id="UP000297403"/>
    </source>
</evidence>
<protein>
    <submittedName>
        <fullName evidence="2">Uncharacterized protein</fullName>
    </submittedName>
</protein>
<dbReference type="Proteomes" id="UP000297403">
    <property type="component" value="Unassembled WGS sequence"/>
</dbReference>
<dbReference type="RefSeq" id="WP_134365211.1">
    <property type="nucleotide sequence ID" value="NZ_SOFY01000084.1"/>
</dbReference>
<keyword evidence="1" id="KW-0472">Membrane</keyword>
<proteinExistence type="predicted"/>
<gene>
    <name evidence="2" type="ORF">E3O49_15240</name>
</gene>
<organism evidence="2 3">
    <name type="scientific">Cryobacterium shii</name>
    <dbReference type="NCBI Taxonomy" id="1259235"/>
    <lineage>
        <taxon>Bacteria</taxon>
        <taxon>Bacillati</taxon>
        <taxon>Actinomycetota</taxon>
        <taxon>Actinomycetes</taxon>
        <taxon>Micrococcales</taxon>
        <taxon>Microbacteriaceae</taxon>
        <taxon>Cryobacterium</taxon>
    </lineage>
</organism>
<accession>A0AAQ2C3T8</accession>
<sequence>MRKFIFSSAMLGVLAGGLNILHATRTEKHDWRLVLMWIGWGLSFAVAVGTIIEDADERQIEH</sequence>